<sequence>MAEATQSGGSDLVAWIVAAPIVSMVLCTGGVAARLFTRVRFANQELFLEDWLVIGPAYICVMGVAVAMIVATSYGLGWHTDRGISPADVEKTMKTIYAIQIPLFIAVGSIRTSLLLFIQRLSHTCSWPVYLLTTALLPINIVHILVAIFVSVFRCNPIKSTWDFNSISYTCMPRAVSYTLITIGLAIDVAIFLLPAILVIRLTITRKKKLQSIVMFALGGGGCIVEGLRFGQLREAETSSDITYTSGVIMIFIFFQVILGMLCCCAPAIKVFAASTFASKFKCTKYLVSDSTEDVRETDPTRDPPSVVRNPEERDLESAPESFYEEASISEAMGWGPSAEGIEMEIQNPDMATDSYKQDKNGMVVKERKILDLKEVLELDSQKRGQLEVPPDGEGPGSARSGSSGRTEEFQATPVEWGRQL</sequence>
<organism evidence="9 10">
    <name type="scientific">Arthrobotrys conoides</name>
    <dbReference type="NCBI Taxonomy" id="74498"/>
    <lineage>
        <taxon>Eukaryota</taxon>
        <taxon>Fungi</taxon>
        <taxon>Dikarya</taxon>
        <taxon>Ascomycota</taxon>
        <taxon>Pezizomycotina</taxon>
        <taxon>Orbiliomycetes</taxon>
        <taxon>Orbiliales</taxon>
        <taxon>Orbiliaceae</taxon>
        <taxon>Arthrobotrys</taxon>
    </lineage>
</organism>
<keyword evidence="4 7" id="KW-0472">Membrane</keyword>
<dbReference type="InterPro" id="IPR049326">
    <property type="entry name" value="Rhodopsin_dom_fungi"/>
</dbReference>
<proteinExistence type="inferred from homology"/>
<evidence type="ECO:0000256" key="1">
    <source>
        <dbReference type="ARBA" id="ARBA00004141"/>
    </source>
</evidence>
<feature type="transmembrane region" description="Helical" evidence="7">
    <location>
        <begin position="212"/>
        <end position="230"/>
    </location>
</feature>
<protein>
    <recommendedName>
        <fullName evidence="8">Rhodopsin domain-containing protein</fullName>
    </recommendedName>
</protein>
<dbReference type="InterPro" id="IPR052337">
    <property type="entry name" value="SAT4-like"/>
</dbReference>
<feature type="transmembrane region" description="Helical" evidence="7">
    <location>
        <begin position="242"/>
        <end position="272"/>
    </location>
</feature>
<feature type="transmembrane region" description="Helical" evidence="7">
    <location>
        <begin position="57"/>
        <end position="76"/>
    </location>
</feature>
<gene>
    <name evidence="9" type="ORF">TWF506_007240</name>
</gene>
<evidence type="ECO:0000259" key="8">
    <source>
        <dbReference type="Pfam" id="PF20684"/>
    </source>
</evidence>
<comment type="caution">
    <text evidence="9">The sequence shown here is derived from an EMBL/GenBank/DDBJ whole genome shotgun (WGS) entry which is preliminary data.</text>
</comment>
<feature type="transmembrane region" description="Helical" evidence="7">
    <location>
        <begin position="96"/>
        <end position="117"/>
    </location>
</feature>
<keyword evidence="2 7" id="KW-0812">Transmembrane</keyword>
<evidence type="ECO:0000256" key="6">
    <source>
        <dbReference type="SAM" id="MobiDB-lite"/>
    </source>
</evidence>
<accession>A0AAN8NPD5</accession>
<keyword evidence="10" id="KW-1185">Reference proteome</keyword>
<evidence type="ECO:0000256" key="2">
    <source>
        <dbReference type="ARBA" id="ARBA00022692"/>
    </source>
</evidence>
<dbReference type="Pfam" id="PF20684">
    <property type="entry name" value="Fung_rhodopsin"/>
    <property type="match status" value="1"/>
</dbReference>
<dbReference type="EMBL" id="JAVHJM010000004">
    <property type="protein sequence ID" value="KAK6514877.1"/>
    <property type="molecule type" value="Genomic_DNA"/>
</dbReference>
<feature type="transmembrane region" description="Helical" evidence="7">
    <location>
        <begin position="12"/>
        <end position="36"/>
    </location>
</feature>
<dbReference type="PANTHER" id="PTHR33048:SF47">
    <property type="entry name" value="INTEGRAL MEMBRANE PROTEIN-RELATED"/>
    <property type="match status" value="1"/>
</dbReference>
<dbReference type="PANTHER" id="PTHR33048">
    <property type="entry name" value="PTH11-LIKE INTEGRAL MEMBRANE PROTEIN (AFU_ORTHOLOGUE AFUA_5G11245)"/>
    <property type="match status" value="1"/>
</dbReference>
<feature type="transmembrane region" description="Helical" evidence="7">
    <location>
        <begin position="175"/>
        <end position="200"/>
    </location>
</feature>
<evidence type="ECO:0000256" key="7">
    <source>
        <dbReference type="SAM" id="Phobius"/>
    </source>
</evidence>
<dbReference type="AlphaFoldDB" id="A0AAN8NPD5"/>
<feature type="transmembrane region" description="Helical" evidence="7">
    <location>
        <begin position="129"/>
        <end position="153"/>
    </location>
</feature>
<feature type="compositionally biased region" description="Basic and acidic residues" evidence="6">
    <location>
        <begin position="293"/>
        <end position="302"/>
    </location>
</feature>
<dbReference type="GO" id="GO:0016020">
    <property type="term" value="C:membrane"/>
    <property type="evidence" value="ECO:0007669"/>
    <property type="project" value="UniProtKB-SubCell"/>
</dbReference>
<feature type="domain" description="Rhodopsin" evidence="8">
    <location>
        <begin position="33"/>
        <end position="272"/>
    </location>
</feature>
<feature type="region of interest" description="Disordered" evidence="6">
    <location>
        <begin position="379"/>
        <end position="421"/>
    </location>
</feature>
<dbReference type="Proteomes" id="UP001307849">
    <property type="component" value="Unassembled WGS sequence"/>
</dbReference>
<reference evidence="9 10" key="1">
    <citation type="submission" date="2019-10" db="EMBL/GenBank/DDBJ databases">
        <authorList>
            <person name="Palmer J.M."/>
        </authorList>
    </citation>
    <scope>NUCLEOTIDE SEQUENCE [LARGE SCALE GENOMIC DNA]</scope>
    <source>
        <strain evidence="9 10">TWF506</strain>
    </source>
</reference>
<evidence type="ECO:0000256" key="4">
    <source>
        <dbReference type="ARBA" id="ARBA00023136"/>
    </source>
</evidence>
<feature type="region of interest" description="Disordered" evidence="6">
    <location>
        <begin position="293"/>
        <end position="323"/>
    </location>
</feature>
<comment type="similarity">
    <text evidence="5">Belongs to the SAT4 family.</text>
</comment>
<keyword evidence="3 7" id="KW-1133">Transmembrane helix</keyword>
<evidence type="ECO:0000256" key="5">
    <source>
        <dbReference type="ARBA" id="ARBA00038359"/>
    </source>
</evidence>
<evidence type="ECO:0000313" key="9">
    <source>
        <dbReference type="EMBL" id="KAK6514877.1"/>
    </source>
</evidence>
<evidence type="ECO:0000313" key="10">
    <source>
        <dbReference type="Proteomes" id="UP001307849"/>
    </source>
</evidence>
<evidence type="ECO:0000256" key="3">
    <source>
        <dbReference type="ARBA" id="ARBA00022989"/>
    </source>
</evidence>
<comment type="subcellular location">
    <subcellularLocation>
        <location evidence="1">Membrane</location>
        <topology evidence="1">Multi-pass membrane protein</topology>
    </subcellularLocation>
</comment>
<name>A0AAN8NPD5_9PEZI</name>